<accession>A0A915CA51</accession>
<protein>
    <submittedName>
        <fullName evidence="2">DUF4440 domain-containing protein</fullName>
    </submittedName>
</protein>
<organism evidence="1 2">
    <name type="scientific">Parascaris univalens</name>
    <name type="common">Nematode worm</name>
    <dbReference type="NCBI Taxonomy" id="6257"/>
    <lineage>
        <taxon>Eukaryota</taxon>
        <taxon>Metazoa</taxon>
        <taxon>Ecdysozoa</taxon>
        <taxon>Nematoda</taxon>
        <taxon>Chromadorea</taxon>
        <taxon>Rhabditida</taxon>
        <taxon>Spirurina</taxon>
        <taxon>Ascaridomorpha</taxon>
        <taxon>Ascaridoidea</taxon>
        <taxon>Ascarididae</taxon>
        <taxon>Parascaris</taxon>
    </lineage>
</organism>
<dbReference type="Proteomes" id="UP000887569">
    <property type="component" value="Unplaced"/>
</dbReference>
<evidence type="ECO:0000313" key="2">
    <source>
        <dbReference type="WBParaSite" id="PgR106_g028_t10"/>
    </source>
</evidence>
<name>A0A915CA51_PARUN</name>
<sequence>MQGHRCGRHALLRFSISDEIITEVKFVGYLAGLLI</sequence>
<evidence type="ECO:0000313" key="1">
    <source>
        <dbReference type="Proteomes" id="UP000887569"/>
    </source>
</evidence>
<reference evidence="2" key="1">
    <citation type="submission" date="2022-11" db="UniProtKB">
        <authorList>
            <consortium name="WormBaseParasite"/>
        </authorList>
    </citation>
    <scope>IDENTIFICATION</scope>
</reference>
<proteinExistence type="predicted"/>
<dbReference type="AlphaFoldDB" id="A0A915CA51"/>
<dbReference type="WBParaSite" id="PgR106_g028_t10">
    <property type="protein sequence ID" value="PgR106_g028_t10"/>
    <property type="gene ID" value="PgR106_g028"/>
</dbReference>
<keyword evidence="1" id="KW-1185">Reference proteome</keyword>